<evidence type="ECO:0000313" key="7">
    <source>
        <dbReference type="Proteomes" id="UP000466966"/>
    </source>
</evidence>
<dbReference type="AlphaFoldDB" id="A0A844YX86"/>
<dbReference type="GO" id="GO:0004803">
    <property type="term" value="F:transposase activity"/>
    <property type="evidence" value="ECO:0007669"/>
    <property type="project" value="InterPro"/>
</dbReference>
<comment type="caution">
    <text evidence="6">The sequence shown here is derived from an EMBL/GenBank/DDBJ whole genome shotgun (WGS) entry which is preliminary data.</text>
</comment>
<dbReference type="PANTHER" id="PTHR33293">
    <property type="entry name" value="INSERTION ELEMENT IS1 1 PROTEIN INSB-RELATED"/>
    <property type="match status" value="1"/>
</dbReference>
<dbReference type="Pfam" id="PF03400">
    <property type="entry name" value="DDE_Tnp_IS1"/>
    <property type="match status" value="1"/>
</dbReference>
<organism evidence="6 7">
    <name type="scientific">Alteraurantiacibacter buctensis</name>
    <dbReference type="NCBI Taxonomy" id="1503981"/>
    <lineage>
        <taxon>Bacteria</taxon>
        <taxon>Pseudomonadati</taxon>
        <taxon>Pseudomonadota</taxon>
        <taxon>Alphaproteobacteria</taxon>
        <taxon>Sphingomonadales</taxon>
        <taxon>Erythrobacteraceae</taxon>
        <taxon>Alteraurantiacibacter</taxon>
    </lineage>
</organism>
<reference evidence="6 7" key="1">
    <citation type="submission" date="2019-12" db="EMBL/GenBank/DDBJ databases">
        <title>Genomic-based taxomic classification of the family Erythrobacteraceae.</title>
        <authorList>
            <person name="Xu L."/>
        </authorList>
    </citation>
    <scope>NUCLEOTIDE SEQUENCE [LARGE SCALE GENOMIC DNA]</scope>
    <source>
        <strain evidence="6 7">M0322</strain>
    </source>
</reference>
<dbReference type="Proteomes" id="UP000466966">
    <property type="component" value="Unassembled WGS sequence"/>
</dbReference>
<evidence type="ECO:0000256" key="3">
    <source>
        <dbReference type="ARBA" id="ARBA00022578"/>
    </source>
</evidence>
<dbReference type="OrthoDB" id="7197613at2"/>
<feature type="domain" description="Transposase IS30-like HTH" evidence="5">
    <location>
        <begin position="2"/>
        <end position="39"/>
    </location>
</feature>
<comment type="similarity">
    <text evidence="2">Belongs to the transposase 27 family.</text>
</comment>
<evidence type="ECO:0000256" key="4">
    <source>
        <dbReference type="ARBA" id="ARBA00023172"/>
    </source>
</evidence>
<name>A0A844YX86_9SPHN</name>
<dbReference type="InterPro" id="IPR005063">
    <property type="entry name" value="Transposase_27"/>
</dbReference>
<dbReference type="PANTHER" id="PTHR33293:SF1">
    <property type="entry name" value="INSERTION ELEMENT IS1 1 PROTEIN INSB-RELATED"/>
    <property type="match status" value="1"/>
</dbReference>
<sequence>MRKLAPKDRAQILHMLCEGMSIRAITRMTGASKNTVAKLLVDAGKVCAAYHDANVRNVKAARVQVDEIWSFTYAKQKNVATAKAAPEAAGDTWTWTAIDADSKLIVSYLVGGRDSEYANWFIDDLASRLATRVQLTSDGHRAYLEAVEGAFGADVDYAQLVKLYGSVGGKGTEVRYSPAECTGIRKRTVEGKPDEAHVSTSYVERQNLTMRMHMRRFTRLTNAFSKKVENHAHAVALHMMYYNFIRIHKTLRVTPAMAAGVADRLWEIGDIVALIEADEASQPRSRGPYKKRA</sequence>
<evidence type="ECO:0000259" key="5">
    <source>
        <dbReference type="Pfam" id="PF13936"/>
    </source>
</evidence>
<dbReference type="GO" id="GO:0003677">
    <property type="term" value="F:DNA binding"/>
    <property type="evidence" value="ECO:0007669"/>
    <property type="project" value="InterPro"/>
</dbReference>
<dbReference type="GO" id="GO:0006313">
    <property type="term" value="P:DNA transposition"/>
    <property type="evidence" value="ECO:0007669"/>
    <property type="project" value="InterPro"/>
</dbReference>
<dbReference type="InterPro" id="IPR051354">
    <property type="entry name" value="Transposase_27_IS1"/>
</dbReference>
<gene>
    <name evidence="6" type="ORF">GRI99_08935</name>
</gene>
<dbReference type="EMBL" id="WTYV01000003">
    <property type="protein sequence ID" value="MXO71762.1"/>
    <property type="molecule type" value="Genomic_DNA"/>
</dbReference>
<protein>
    <submittedName>
        <fullName evidence="6">Helix-turn-helix domain-containing protein</fullName>
    </submittedName>
</protein>
<dbReference type="RefSeq" id="WP_160771724.1">
    <property type="nucleotide sequence ID" value="NZ_WTYV01000003.1"/>
</dbReference>
<proteinExistence type="inferred from homology"/>
<dbReference type="InterPro" id="IPR025246">
    <property type="entry name" value="IS30-like_HTH"/>
</dbReference>
<keyword evidence="7" id="KW-1185">Reference proteome</keyword>
<keyword evidence="4" id="KW-0233">DNA recombination</keyword>
<accession>A0A844YX86</accession>
<evidence type="ECO:0000313" key="6">
    <source>
        <dbReference type="EMBL" id="MXO71762.1"/>
    </source>
</evidence>
<evidence type="ECO:0000256" key="1">
    <source>
        <dbReference type="ARBA" id="ARBA00004091"/>
    </source>
</evidence>
<comment type="function">
    <text evidence="1">Absolutely required for transposition of IS1.</text>
</comment>
<evidence type="ECO:0000256" key="2">
    <source>
        <dbReference type="ARBA" id="ARBA00008841"/>
    </source>
</evidence>
<dbReference type="Pfam" id="PF13936">
    <property type="entry name" value="HTH_38"/>
    <property type="match status" value="1"/>
</dbReference>
<keyword evidence="3" id="KW-0815">Transposition</keyword>